<feature type="coiled-coil region" evidence="1">
    <location>
        <begin position="168"/>
        <end position="195"/>
    </location>
</feature>
<organism evidence="4 5">
    <name type="scientific">Peronospora matthiolae</name>
    <dbReference type="NCBI Taxonomy" id="2874970"/>
    <lineage>
        <taxon>Eukaryota</taxon>
        <taxon>Sar</taxon>
        <taxon>Stramenopiles</taxon>
        <taxon>Oomycota</taxon>
        <taxon>Peronosporomycetes</taxon>
        <taxon>Peronosporales</taxon>
        <taxon>Peronosporaceae</taxon>
        <taxon>Peronospora</taxon>
    </lineage>
</organism>
<evidence type="ECO:0000313" key="3">
    <source>
        <dbReference type="EMBL" id="CAK7905559.1"/>
    </source>
</evidence>
<evidence type="ECO:0000313" key="5">
    <source>
        <dbReference type="Proteomes" id="UP001162060"/>
    </source>
</evidence>
<name>A0AAV1UVT3_9STRA</name>
<evidence type="ECO:0000256" key="1">
    <source>
        <dbReference type="SAM" id="Coils"/>
    </source>
</evidence>
<evidence type="ECO:0000256" key="2">
    <source>
        <dbReference type="SAM" id="MobiDB-lite"/>
    </source>
</evidence>
<feature type="compositionally biased region" description="Basic and acidic residues" evidence="2">
    <location>
        <begin position="222"/>
        <end position="235"/>
    </location>
</feature>
<gene>
    <name evidence="4" type="ORF">PM001_LOCUS23621</name>
    <name evidence="3" type="ORF">PM001_LOCUS3128</name>
</gene>
<protein>
    <submittedName>
        <fullName evidence="4">Uncharacterized protein</fullName>
    </submittedName>
</protein>
<accession>A0AAV1UVT3</accession>
<reference evidence="4" key="1">
    <citation type="submission" date="2024-01" db="EMBL/GenBank/DDBJ databases">
        <authorList>
            <person name="Webb A."/>
        </authorList>
    </citation>
    <scope>NUCLEOTIDE SEQUENCE</scope>
    <source>
        <strain evidence="4">Pm1</strain>
    </source>
</reference>
<feature type="region of interest" description="Disordered" evidence="2">
    <location>
        <begin position="210"/>
        <end position="235"/>
    </location>
</feature>
<proteinExistence type="predicted"/>
<evidence type="ECO:0000313" key="4">
    <source>
        <dbReference type="EMBL" id="CAK7938471.1"/>
    </source>
</evidence>
<dbReference type="AlphaFoldDB" id="A0AAV1UVT3"/>
<sequence length="235" mass="26049">MSEGIDTLQYLYSRSGKSFSDGPSSKAAGGSRHVARRDPEHQQSAGHETPSYHTPVDSHASGRGNSSGRYSRRNGSKYAPPESVDHRLSPTNDVVAAGTPNPARGSDQLDGQELDRVTERLQDDQVHERTRRYELEDLVRENYNSLAHDRSDDRAAFAFAQLGNERSTRSLRAELAAARRDIAELRKKVASLVDQTGSLKRDHSRVVSALDRGGVRRISKRARTDRTGGDDQRKT</sequence>
<dbReference type="Proteomes" id="UP001162060">
    <property type="component" value="Unassembled WGS sequence"/>
</dbReference>
<keyword evidence="1" id="KW-0175">Coiled coil</keyword>
<dbReference type="EMBL" id="CAKLBY020000231">
    <property type="protein sequence ID" value="CAK7938471.1"/>
    <property type="molecule type" value="Genomic_DNA"/>
</dbReference>
<comment type="caution">
    <text evidence="4">The sequence shown here is derived from an EMBL/GenBank/DDBJ whole genome shotgun (WGS) entry which is preliminary data.</text>
</comment>
<feature type="region of interest" description="Disordered" evidence="2">
    <location>
        <begin position="14"/>
        <end position="113"/>
    </location>
</feature>
<feature type="compositionally biased region" description="Polar residues" evidence="2">
    <location>
        <begin position="14"/>
        <end position="23"/>
    </location>
</feature>
<dbReference type="EMBL" id="CAKLBY020000030">
    <property type="protein sequence ID" value="CAK7905559.1"/>
    <property type="molecule type" value="Genomic_DNA"/>
</dbReference>